<dbReference type="InParanoid" id="D8QDR4"/>
<dbReference type="EMBL" id="GL377310">
    <property type="protein sequence ID" value="EFI93732.1"/>
    <property type="molecule type" value="Genomic_DNA"/>
</dbReference>
<dbReference type="eggNOG" id="ENOG502SKH3">
    <property type="taxonomic scope" value="Eukaryota"/>
</dbReference>
<dbReference type="GO" id="GO:0008270">
    <property type="term" value="F:zinc ion binding"/>
    <property type="evidence" value="ECO:0007669"/>
    <property type="project" value="UniProtKB-KW"/>
</dbReference>
<keyword evidence="7" id="KW-1185">Reference proteome</keyword>
<sequence length="215" mass="23959">MKSAMEDANKFLEEAAPDNRHRLIVLYILILLTFLMSENPVGKNLAVIQPLVRELSIAEDFAKAMRYGPRETQVRLIQKAVVRTYPSAVEEWAHVLAHADRMEHLRAAEPWETTPDELAEWLRDTGLGDEEKGHGGPHGPGAHAHGAHCHCTPEERPSELKMNDFQLYRCSYCGNPSAVLRKCSGCGKTRYCDAQCQKAGWPAHKKICGKAGTTS</sequence>
<dbReference type="Gene3D" id="6.10.140.2220">
    <property type="match status" value="1"/>
</dbReference>
<protein>
    <submittedName>
        <fullName evidence="6">Expressed protein</fullName>
    </submittedName>
</protein>
<evidence type="ECO:0000259" key="5">
    <source>
        <dbReference type="PROSITE" id="PS50865"/>
    </source>
</evidence>
<dbReference type="InterPro" id="IPR002893">
    <property type="entry name" value="Znf_MYND"/>
</dbReference>
<reference evidence="6 7" key="1">
    <citation type="journal article" date="2010" name="Nat. Biotechnol.">
        <title>Genome sequence of the model mushroom Schizophyllum commune.</title>
        <authorList>
            <person name="Ohm R.A."/>
            <person name="de Jong J.F."/>
            <person name="Lugones L.G."/>
            <person name="Aerts A."/>
            <person name="Kothe E."/>
            <person name="Stajich J.E."/>
            <person name="de Vries R.P."/>
            <person name="Record E."/>
            <person name="Levasseur A."/>
            <person name="Baker S.E."/>
            <person name="Bartholomew K.A."/>
            <person name="Coutinho P.M."/>
            <person name="Erdmann S."/>
            <person name="Fowler T.J."/>
            <person name="Gathman A.C."/>
            <person name="Lombard V."/>
            <person name="Henrissat B."/>
            <person name="Knabe N."/>
            <person name="Kuees U."/>
            <person name="Lilly W.W."/>
            <person name="Lindquist E."/>
            <person name="Lucas S."/>
            <person name="Magnuson J.K."/>
            <person name="Piumi F."/>
            <person name="Raudaskoski M."/>
            <person name="Salamov A."/>
            <person name="Schmutz J."/>
            <person name="Schwarze F.W.M.R."/>
            <person name="vanKuyk P.A."/>
            <person name="Horton J.S."/>
            <person name="Grigoriev I.V."/>
            <person name="Woesten H.A.B."/>
        </authorList>
    </citation>
    <scope>NUCLEOTIDE SEQUENCE [LARGE SCALE GENOMIC DNA]</scope>
    <source>
        <strain evidence="7">H4-8 / FGSC 9210</strain>
    </source>
</reference>
<evidence type="ECO:0000256" key="1">
    <source>
        <dbReference type="ARBA" id="ARBA00022723"/>
    </source>
</evidence>
<keyword evidence="2 4" id="KW-0863">Zinc-finger</keyword>
<dbReference type="SUPFAM" id="SSF144232">
    <property type="entry name" value="HIT/MYND zinc finger-like"/>
    <property type="match status" value="1"/>
</dbReference>
<dbReference type="RefSeq" id="XP_003028635.1">
    <property type="nucleotide sequence ID" value="XM_003028589.1"/>
</dbReference>
<dbReference type="KEGG" id="scm:SCHCO_085865"/>
<dbReference type="HOGENOM" id="CLU_1283922_0_0_1"/>
<dbReference type="PROSITE" id="PS50865">
    <property type="entry name" value="ZF_MYND_2"/>
    <property type="match status" value="1"/>
</dbReference>
<accession>D8QDR4</accession>
<evidence type="ECO:0000256" key="3">
    <source>
        <dbReference type="ARBA" id="ARBA00022833"/>
    </source>
</evidence>
<evidence type="ECO:0000256" key="4">
    <source>
        <dbReference type="PROSITE-ProRule" id="PRU00134"/>
    </source>
</evidence>
<dbReference type="VEuPathDB" id="FungiDB:SCHCODRAFT_085865"/>
<name>D8QDR4_SCHCM</name>
<evidence type="ECO:0000256" key="2">
    <source>
        <dbReference type="ARBA" id="ARBA00022771"/>
    </source>
</evidence>
<dbReference type="PROSITE" id="PS01360">
    <property type="entry name" value="ZF_MYND_1"/>
    <property type="match status" value="1"/>
</dbReference>
<gene>
    <name evidence="6" type="ORF">SCHCODRAFT_85865</name>
</gene>
<dbReference type="GeneID" id="9590434"/>
<dbReference type="Proteomes" id="UP000007431">
    <property type="component" value="Unassembled WGS sequence"/>
</dbReference>
<dbReference type="Pfam" id="PF01753">
    <property type="entry name" value="zf-MYND"/>
    <property type="match status" value="1"/>
</dbReference>
<dbReference type="AlphaFoldDB" id="D8QDR4"/>
<keyword evidence="3" id="KW-0862">Zinc</keyword>
<proteinExistence type="predicted"/>
<feature type="domain" description="MYND-type" evidence="5">
    <location>
        <begin position="170"/>
        <end position="208"/>
    </location>
</feature>
<evidence type="ECO:0000313" key="6">
    <source>
        <dbReference type="EMBL" id="EFI93732.1"/>
    </source>
</evidence>
<organism evidence="7">
    <name type="scientific">Schizophyllum commune (strain H4-8 / FGSC 9210)</name>
    <name type="common">Split gill fungus</name>
    <dbReference type="NCBI Taxonomy" id="578458"/>
    <lineage>
        <taxon>Eukaryota</taxon>
        <taxon>Fungi</taxon>
        <taxon>Dikarya</taxon>
        <taxon>Basidiomycota</taxon>
        <taxon>Agaricomycotina</taxon>
        <taxon>Agaricomycetes</taxon>
        <taxon>Agaricomycetidae</taxon>
        <taxon>Agaricales</taxon>
        <taxon>Schizophyllaceae</taxon>
        <taxon>Schizophyllum</taxon>
    </lineage>
</organism>
<evidence type="ECO:0000313" key="7">
    <source>
        <dbReference type="Proteomes" id="UP000007431"/>
    </source>
</evidence>
<dbReference type="OrthoDB" id="3064178at2759"/>
<keyword evidence="1" id="KW-0479">Metal-binding</keyword>